<evidence type="ECO:0000256" key="1">
    <source>
        <dbReference type="ARBA" id="ARBA00000900"/>
    </source>
</evidence>
<dbReference type="Pfam" id="PF25598">
    <property type="entry name" value="ARM_PUB"/>
    <property type="match status" value="1"/>
</dbReference>
<dbReference type="GO" id="GO:0016567">
    <property type="term" value="P:protein ubiquitination"/>
    <property type="evidence" value="ECO:0007669"/>
    <property type="project" value="UniProtKB-UniRule"/>
</dbReference>
<evidence type="ECO:0000256" key="5">
    <source>
        <dbReference type="RuleBase" id="RU369093"/>
    </source>
</evidence>
<dbReference type="PANTHER" id="PTHR22849">
    <property type="entry name" value="WDSAM1 PROTEIN"/>
    <property type="match status" value="1"/>
</dbReference>
<dbReference type="InterPro" id="IPR003613">
    <property type="entry name" value="Ubox_domain"/>
</dbReference>
<dbReference type="AlphaFoldDB" id="A0AAV9DE95"/>
<comment type="function">
    <text evidence="5">Functions as an E3 ubiquitin ligase.</text>
</comment>
<dbReference type="EC" id="2.3.2.27" evidence="5"/>
<dbReference type="InterPro" id="IPR045210">
    <property type="entry name" value="RING-Ubox_PUB"/>
</dbReference>
<evidence type="ECO:0000256" key="4">
    <source>
        <dbReference type="ARBA" id="ARBA00022786"/>
    </source>
</evidence>
<keyword evidence="8" id="KW-1185">Reference proteome</keyword>
<accession>A0AAV9DE95</accession>
<organism evidence="7 8">
    <name type="scientific">Acorus calamus</name>
    <name type="common">Sweet flag</name>
    <dbReference type="NCBI Taxonomy" id="4465"/>
    <lineage>
        <taxon>Eukaryota</taxon>
        <taxon>Viridiplantae</taxon>
        <taxon>Streptophyta</taxon>
        <taxon>Embryophyta</taxon>
        <taxon>Tracheophyta</taxon>
        <taxon>Spermatophyta</taxon>
        <taxon>Magnoliopsida</taxon>
        <taxon>Liliopsida</taxon>
        <taxon>Acoraceae</taxon>
        <taxon>Acorus</taxon>
    </lineage>
</organism>
<sequence length="378" mass="40750">MSIPPLFMCPISLDLFTDPVTLSTGQTYDRPAIERWLSGGNLTCPVTMQHLHDASLVPNTTLRVLIDNWLLSTDPHESPQSPDDANSSLPLFKHNLASIETSINTKLDTLKKLRESPTEHKRSVERELVRLLFSDEISLATEALECVVSLLSSPSMMGHLNMLEEEPNQERLFDLMVRGDARVKRGLCRLLESIATSPDARALCATIARAPKPIVEELVTLLRHEEREVSDAAAASVCALARSVETNNQARARLVECGAVEGLVRYASRARVDGGGCVRALGAVEALMGAEGAGERAMGAVGELVGMVFRVAEHEGSEHAVGALAEVCRGSEKAREKAVEAGVVGRLLLLMQSQCGSTGKAKAKALLKLLRCMGNVQG</sequence>
<dbReference type="Gene3D" id="1.25.10.10">
    <property type="entry name" value="Leucine-rich Repeat Variant"/>
    <property type="match status" value="1"/>
</dbReference>
<reference evidence="7" key="1">
    <citation type="journal article" date="2023" name="Nat. Commun.">
        <title>Diploid and tetraploid genomes of Acorus and the evolution of monocots.</title>
        <authorList>
            <person name="Ma L."/>
            <person name="Liu K.W."/>
            <person name="Li Z."/>
            <person name="Hsiao Y.Y."/>
            <person name="Qi Y."/>
            <person name="Fu T."/>
            <person name="Tang G.D."/>
            <person name="Zhang D."/>
            <person name="Sun W.H."/>
            <person name="Liu D.K."/>
            <person name="Li Y."/>
            <person name="Chen G.Z."/>
            <person name="Liu X.D."/>
            <person name="Liao X.Y."/>
            <person name="Jiang Y.T."/>
            <person name="Yu X."/>
            <person name="Hao Y."/>
            <person name="Huang J."/>
            <person name="Zhao X.W."/>
            <person name="Ke S."/>
            <person name="Chen Y.Y."/>
            <person name="Wu W.L."/>
            <person name="Hsu J.L."/>
            <person name="Lin Y.F."/>
            <person name="Huang M.D."/>
            <person name="Li C.Y."/>
            <person name="Huang L."/>
            <person name="Wang Z.W."/>
            <person name="Zhao X."/>
            <person name="Zhong W.Y."/>
            <person name="Peng D.H."/>
            <person name="Ahmad S."/>
            <person name="Lan S."/>
            <person name="Zhang J.S."/>
            <person name="Tsai W.C."/>
            <person name="Van de Peer Y."/>
            <person name="Liu Z.J."/>
        </authorList>
    </citation>
    <scope>NUCLEOTIDE SEQUENCE</scope>
    <source>
        <strain evidence="7">CP</strain>
    </source>
</reference>
<dbReference type="Proteomes" id="UP001180020">
    <property type="component" value="Unassembled WGS sequence"/>
</dbReference>
<dbReference type="SUPFAM" id="SSF48371">
    <property type="entry name" value="ARM repeat"/>
    <property type="match status" value="1"/>
</dbReference>
<dbReference type="PANTHER" id="PTHR22849:SF103">
    <property type="entry name" value="U-BOX DOMAIN-CONTAINING PROTEIN"/>
    <property type="match status" value="1"/>
</dbReference>
<dbReference type="PROSITE" id="PS51698">
    <property type="entry name" value="U_BOX"/>
    <property type="match status" value="1"/>
</dbReference>
<dbReference type="SUPFAM" id="SSF57850">
    <property type="entry name" value="RING/U-box"/>
    <property type="match status" value="1"/>
</dbReference>
<dbReference type="EMBL" id="JAUJYO010000013">
    <property type="protein sequence ID" value="KAK1299623.1"/>
    <property type="molecule type" value="Genomic_DNA"/>
</dbReference>
<dbReference type="FunFam" id="3.30.40.10:FF:000442">
    <property type="entry name" value="RING-type E3 ubiquitin transferase"/>
    <property type="match status" value="1"/>
</dbReference>
<dbReference type="InterPro" id="IPR011989">
    <property type="entry name" value="ARM-like"/>
</dbReference>
<dbReference type="GO" id="GO:0061630">
    <property type="term" value="F:ubiquitin protein ligase activity"/>
    <property type="evidence" value="ECO:0007669"/>
    <property type="project" value="UniProtKB-UniRule"/>
</dbReference>
<name>A0AAV9DE95_ACOCL</name>
<proteinExistence type="predicted"/>
<dbReference type="CDD" id="cd16664">
    <property type="entry name" value="RING-Ubox_PUB"/>
    <property type="match status" value="1"/>
</dbReference>
<dbReference type="InterPro" id="IPR058678">
    <property type="entry name" value="ARM_PUB"/>
</dbReference>
<evidence type="ECO:0000256" key="2">
    <source>
        <dbReference type="ARBA" id="ARBA00004906"/>
    </source>
</evidence>
<protein>
    <recommendedName>
        <fullName evidence="5 6">U-box domain-containing protein</fullName>
        <ecNumber evidence="5">2.3.2.27</ecNumber>
    </recommendedName>
    <alternativeName>
        <fullName evidence="5">RING-type E3 ubiquitin transferase PUB</fullName>
    </alternativeName>
</protein>
<evidence type="ECO:0000259" key="6">
    <source>
        <dbReference type="PROSITE" id="PS51698"/>
    </source>
</evidence>
<dbReference type="Pfam" id="PF04564">
    <property type="entry name" value="U-box"/>
    <property type="match status" value="1"/>
</dbReference>
<gene>
    <name evidence="7" type="primary">PUB25</name>
    <name evidence="7" type="ORF">QJS10_CPB13g00768</name>
</gene>
<comment type="caution">
    <text evidence="7">The sequence shown here is derived from an EMBL/GenBank/DDBJ whole genome shotgun (WGS) entry which is preliminary data.</text>
</comment>
<reference evidence="7" key="2">
    <citation type="submission" date="2023-06" db="EMBL/GenBank/DDBJ databases">
        <authorList>
            <person name="Ma L."/>
            <person name="Liu K.-W."/>
            <person name="Li Z."/>
            <person name="Hsiao Y.-Y."/>
            <person name="Qi Y."/>
            <person name="Fu T."/>
            <person name="Tang G."/>
            <person name="Zhang D."/>
            <person name="Sun W.-H."/>
            <person name="Liu D.-K."/>
            <person name="Li Y."/>
            <person name="Chen G.-Z."/>
            <person name="Liu X.-D."/>
            <person name="Liao X.-Y."/>
            <person name="Jiang Y.-T."/>
            <person name="Yu X."/>
            <person name="Hao Y."/>
            <person name="Huang J."/>
            <person name="Zhao X.-W."/>
            <person name="Ke S."/>
            <person name="Chen Y.-Y."/>
            <person name="Wu W.-L."/>
            <person name="Hsu J.-L."/>
            <person name="Lin Y.-F."/>
            <person name="Huang M.-D."/>
            <person name="Li C.-Y."/>
            <person name="Huang L."/>
            <person name="Wang Z.-W."/>
            <person name="Zhao X."/>
            <person name="Zhong W.-Y."/>
            <person name="Peng D.-H."/>
            <person name="Ahmad S."/>
            <person name="Lan S."/>
            <person name="Zhang J.-S."/>
            <person name="Tsai W.-C."/>
            <person name="Van De Peer Y."/>
            <person name="Liu Z.-J."/>
        </authorList>
    </citation>
    <scope>NUCLEOTIDE SEQUENCE</scope>
    <source>
        <strain evidence="7">CP</strain>
        <tissue evidence="7">Leaves</tissue>
    </source>
</reference>
<comment type="catalytic activity">
    <reaction evidence="1 5">
        <text>S-ubiquitinyl-[E2 ubiquitin-conjugating enzyme]-L-cysteine + [acceptor protein]-L-lysine = [E2 ubiquitin-conjugating enzyme]-L-cysteine + N(6)-ubiquitinyl-[acceptor protein]-L-lysine.</text>
        <dbReference type="EC" id="2.3.2.27"/>
    </reaction>
</comment>
<dbReference type="SMART" id="SM00504">
    <property type="entry name" value="Ubox"/>
    <property type="match status" value="1"/>
</dbReference>
<feature type="domain" description="U-box" evidence="6">
    <location>
        <begin position="2"/>
        <end position="76"/>
    </location>
</feature>
<dbReference type="InterPro" id="IPR013083">
    <property type="entry name" value="Znf_RING/FYVE/PHD"/>
</dbReference>
<evidence type="ECO:0000256" key="3">
    <source>
        <dbReference type="ARBA" id="ARBA00022679"/>
    </source>
</evidence>
<evidence type="ECO:0000313" key="8">
    <source>
        <dbReference type="Proteomes" id="UP001180020"/>
    </source>
</evidence>
<dbReference type="Gene3D" id="3.30.40.10">
    <property type="entry name" value="Zinc/RING finger domain, C3HC4 (zinc finger)"/>
    <property type="match status" value="1"/>
</dbReference>
<dbReference type="InterPro" id="IPR016024">
    <property type="entry name" value="ARM-type_fold"/>
</dbReference>
<comment type="pathway">
    <text evidence="2 5">Protein modification; protein ubiquitination.</text>
</comment>
<dbReference type="InterPro" id="IPR045185">
    <property type="entry name" value="PUB22/23/24-like"/>
</dbReference>
<keyword evidence="3 5" id="KW-0808">Transferase</keyword>
<evidence type="ECO:0000313" key="7">
    <source>
        <dbReference type="EMBL" id="KAK1299623.1"/>
    </source>
</evidence>
<keyword evidence="4 5" id="KW-0833">Ubl conjugation pathway</keyword>